<dbReference type="AlphaFoldDB" id="A0A9Q0ME63"/>
<evidence type="ECO:0000256" key="2">
    <source>
        <dbReference type="ARBA" id="ARBA00008685"/>
    </source>
</evidence>
<keyword evidence="8" id="KW-0675">Receptor</keyword>
<name>A0A9Q0ME63_BLOTA</name>
<dbReference type="OrthoDB" id="6497895at2759"/>
<keyword evidence="4" id="KW-0812">Transmembrane</keyword>
<organism evidence="14 15">
    <name type="scientific">Blomia tropicalis</name>
    <name type="common">Mite</name>
    <dbReference type="NCBI Taxonomy" id="40697"/>
    <lineage>
        <taxon>Eukaryota</taxon>
        <taxon>Metazoa</taxon>
        <taxon>Ecdysozoa</taxon>
        <taxon>Arthropoda</taxon>
        <taxon>Chelicerata</taxon>
        <taxon>Arachnida</taxon>
        <taxon>Acari</taxon>
        <taxon>Acariformes</taxon>
        <taxon>Sarcoptiformes</taxon>
        <taxon>Astigmata</taxon>
        <taxon>Glycyphagoidea</taxon>
        <taxon>Echimyopodidae</taxon>
        <taxon>Blomia</taxon>
    </lineage>
</organism>
<evidence type="ECO:0000256" key="1">
    <source>
        <dbReference type="ARBA" id="ARBA00004141"/>
    </source>
</evidence>
<protein>
    <recommendedName>
        <fullName evidence="13">Ionotropic glutamate receptor C-terminal domain-containing protein</fullName>
    </recommendedName>
</protein>
<keyword evidence="15" id="KW-1185">Reference proteome</keyword>
<evidence type="ECO:0000313" key="15">
    <source>
        <dbReference type="Proteomes" id="UP001142055"/>
    </source>
</evidence>
<evidence type="ECO:0000256" key="4">
    <source>
        <dbReference type="ARBA" id="ARBA00022692"/>
    </source>
</evidence>
<dbReference type="InterPro" id="IPR015683">
    <property type="entry name" value="Ionotropic_Glu_rcpt"/>
</dbReference>
<feature type="domain" description="Ionotropic glutamate receptor C-terminal" evidence="13">
    <location>
        <begin position="28"/>
        <end position="298"/>
    </location>
</feature>
<dbReference type="SMART" id="SM00079">
    <property type="entry name" value="PBPe"/>
    <property type="match status" value="1"/>
</dbReference>
<keyword evidence="11" id="KW-0407">Ion channel</keyword>
<keyword evidence="6" id="KW-0406">Ion transport</keyword>
<evidence type="ECO:0000259" key="13">
    <source>
        <dbReference type="SMART" id="SM00079"/>
    </source>
</evidence>
<dbReference type="PANTHER" id="PTHR18966">
    <property type="entry name" value="IONOTROPIC GLUTAMATE RECEPTOR"/>
    <property type="match status" value="1"/>
</dbReference>
<comment type="similarity">
    <text evidence="2">Belongs to the glutamate-gated ion channel (TC 1.A.10.1) family.</text>
</comment>
<evidence type="ECO:0000256" key="7">
    <source>
        <dbReference type="ARBA" id="ARBA00023136"/>
    </source>
</evidence>
<dbReference type="InterPro" id="IPR001320">
    <property type="entry name" value="Iontro_rcpt_C"/>
</dbReference>
<feature type="chain" id="PRO_5040496774" description="Ionotropic glutamate receptor C-terminal domain-containing protein" evidence="12">
    <location>
        <begin position="23"/>
        <end position="329"/>
    </location>
</feature>
<dbReference type="InterPro" id="IPR019594">
    <property type="entry name" value="Glu/Gly-bd"/>
</dbReference>
<keyword evidence="5" id="KW-1133">Transmembrane helix</keyword>
<evidence type="ECO:0000256" key="8">
    <source>
        <dbReference type="ARBA" id="ARBA00023170"/>
    </source>
</evidence>
<sequence>MYRHLIGLVVISLFCCLHSAITFEIDETLKGLTVLRAPFVERDLVDGTLKGYFVDLLDELSRVGNFNYTLTELPTSVPNGRNENNPTALTNELYRRRADFAIADYMVRQAQSTRNVDYSEPYLVSSMSALVDKKRLANANVGSIEDLINQRKTQPQTTTTDDGNEPIILGAARSSSTYRHLTMTNDPIGRQLYEWLFRHSTQMVDSREEGITRVLKSPYAFVQESMNNDLATDEHCELTQLQLSNTEPISPHHGMKLEYSIAVASEKARKYLPAINQAMEELKTNGKLDELHRRYWNRKCNGSPSDRVQHVVTAICTLFSLSISLFLLS</sequence>
<accession>A0A9Q0ME63</accession>
<keyword evidence="10" id="KW-1071">Ligand-gated ion channel</keyword>
<dbReference type="Pfam" id="PF10613">
    <property type="entry name" value="Lig_chan-Glu_bd"/>
    <property type="match status" value="1"/>
</dbReference>
<dbReference type="OMA" id="RRYWNRK"/>
<evidence type="ECO:0000256" key="5">
    <source>
        <dbReference type="ARBA" id="ARBA00022989"/>
    </source>
</evidence>
<comment type="subcellular location">
    <subcellularLocation>
        <location evidence="1">Membrane</location>
        <topology evidence="1">Multi-pass membrane protein</topology>
    </subcellularLocation>
</comment>
<reference evidence="14" key="1">
    <citation type="submission" date="2022-12" db="EMBL/GenBank/DDBJ databases">
        <title>Genome assemblies of Blomia tropicalis.</title>
        <authorList>
            <person name="Cui Y."/>
        </authorList>
    </citation>
    <scope>NUCLEOTIDE SEQUENCE</scope>
    <source>
        <tissue evidence="14">Adult mites</tissue>
    </source>
</reference>
<comment type="caution">
    <text evidence="14">The sequence shown here is derived from an EMBL/GenBank/DDBJ whole genome shotgun (WGS) entry which is preliminary data.</text>
</comment>
<evidence type="ECO:0000256" key="3">
    <source>
        <dbReference type="ARBA" id="ARBA00022448"/>
    </source>
</evidence>
<proteinExistence type="inferred from homology"/>
<evidence type="ECO:0000256" key="9">
    <source>
        <dbReference type="ARBA" id="ARBA00023180"/>
    </source>
</evidence>
<keyword evidence="3" id="KW-0813">Transport</keyword>
<dbReference type="GO" id="GO:0016020">
    <property type="term" value="C:membrane"/>
    <property type="evidence" value="ECO:0007669"/>
    <property type="project" value="UniProtKB-SubCell"/>
</dbReference>
<dbReference type="Gene3D" id="3.40.190.10">
    <property type="entry name" value="Periplasmic binding protein-like II"/>
    <property type="match status" value="2"/>
</dbReference>
<dbReference type="Proteomes" id="UP001142055">
    <property type="component" value="Chromosome 1"/>
</dbReference>
<dbReference type="SUPFAM" id="SSF53850">
    <property type="entry name" value="Periplasmic binding protein-like II"/>
    <property type="match status" value="1"/>
</dbReference>
<evidence type="ECO:0000313" key="14">
    <source>
        <dbReference type="EMBL" id="KAJ6222837.1"/>
    </source>
</evidence>
<keyword evidence="7" id="KW-0472">Membrane</keyword>
<keyword evidence="9" id="KW-0325">Glycoprotein</keyword>
<dbReference type="EMBL" id="JAPWDV010000001">
    <property type="protein sequence ID" value="KAJ6222837.1"/>
    <property type="molecule type" value="Genomic_DNA"/>
</dbReference>
<evidence type="ECO:0000256" key="12">
    <source>
        <dbReference type="SAM" id="SignalP"/>
    </source>
</evidence>
<keyword evidence="12" id="KW-0732">Signal</keyword>
<feature type="signal peptide" evidence="12">
    <location>
        <begin position="1"/>
        <end position="22"/>
    </location>
</feature>
<evidence type="ECO:0000256" key="6">
    <source>
        <dbReference type="ARBA" id="ARBA00023065"/>
    </source>
</evidence>
<evidence type="ECO:0000256" key="10">
    <source>
        <dbReference type="ARBA" id="ARBA00023286"/>
    </source>
</evidence>
<gene>
    <name evidence="14" type="ORF">RDWZM_001382</name>
</gene>
<dbReference type="GO" id="GO:0015276">
    <property type="term" value="F:ligand-gated monoatomic ion channel activity"/>
    <property type="evidence" value="ECO:0007669"/>
    <property type="project" value="InterPro"/>
</dbReference>
<evidence type="ECO:0000256" key="11">
    <source>
        <dbReference type="ARBA" id="ARBA00023303"/>
    </source>
</evidence>